<comment type="pathway">
    <text evidence="1 9">Amino-acid degradation; 4-aminobutanoate degradation.</text>
</comment>
<dbReference type="eggNOG" id="KOG2451">
    <property type="taxonomic scope" value="Eukaryota"/>
</dbReference>
<feature type="domain" description="Aldehyde dehydrogenase" evidence="10">
    <location>
        <begin position="32"/>
        <end position="490"/>
    </location>
</feature>
<dbReference type="GeneID" id="25035011"/>
<evidence type="ECO:0000256" key="9">
    <source>
        <dbReference type="RuleBase" id="RU365091"/>
    </source>
</evidence>
<keyword evidence="4 8" id="KW-0560">Oxidoreductase</keyword>
<dbReference type="PROSITE" id="PS00070">
    <property type="entry name" value="ALDEHYDE_DEHYDR_CYS"/>
    <property type="match status" value="1"/>
</dbReference>
<organism evidence="11 12">
    <name type="scientific">Schizosaccharomyces cryophilus (strain OY26 / ATCC MYA-4695 / CBS 11777 / NBRC 106824 / NRRL Y48691)</name>
    <name type="common">Fission yeast</name>
    <dbReference type="NCBI Taxonomy" id="653667"/>
    <lineage>
        <taxon>Eukaryota</taxon>
        <taxon>Fungi</taxon>
        <taxon>Dikarya</taxon>
        <taxon>Ascomycota</taxon>
        <taxon>Taphrinomycotina</taxon>
        <taxon>Schizosaccharomycetes</taxon>
        <taxon>Schizosaccharomycetales</taxon>
        <taxon>Schizosaccharomycetaceae</taxon>
        <taxon>Schizosaccharomyces</taxon>
    </lineage>
</organism>
<dbReference type="Pfam" id="PF00171">
    <property type="entry name" value="Aldedh"/>
    <property type="match status" value="1"/>
</dbReference>
<dbReference type="Gene3D" id="3.40.309.10">
    <property type="entry name" value="Aldehyde Dehydrogenase, Chain A, domain 2"/>
    <property type="match status" value="1"/>
</dbReference>
<dbReference type="GO" id="GO:0036243">
    <property type="term" value="F:succinate-semialdehyde dehydrogenase (NADP+) activity"/>
    <property type="evidence" value="ECO:0007669"/>
    <property type="project" value="RHEA"/>
</dbReference>
<evidence type="ECO:0000256" key="7">
    <source>
        <dbReference type="PROSITE-ProRule" id="PRU10007"/>
    </source>
</evidence>
<sequence>MSSIASIFHRPELFGFDQPVAPTTVHGNRFTSNSNKWFSVDNPATAQEIGKVTDLTVEDTKKAVDAASNAFKSFKNTTHVQRSELLSRWASLLEENKEDLIKMVTLENGKPVSHADMEVSTSIGYLKWYAGEAVRIYGDVAPSSLQMNNFILSVKQPIGVAGLITPWNFPSAMITRKGGAALAAGCTLVAMPATRTPYTCIALAKLALEAGFPEGVFNVITTSNVSENGKELTTNPLIRKISFTGSTDVGKIIMSQSSSTVKKISMELGGNAPFIVFPDFPVDQAVESLYNIKFFSAGEVCVCPNRVYVHKDIYEDFSKKLAEKVKSIKVGNGLDPSTALGPLISKEGCDKITKHIDDSVSKGAKVLAGGKRITDKGGYFFEPTVLTGMDQNMVVACEETFGPLASLFKFDNTDQVLEWANDTEVGLAGYVFTKNLTTLVHVAKELEVGLVGANIELVDEPFMSFGGIKQSGFGKEAGRHGVEEFMVIKEINLKAL</sequence>
<dbReference type="InterPro" id="IPR010102">
    <property type="entry name" value="Succ_semiAld_DH"/>
</dbReference>
<dbReference type="FunFam" id="3.40.309.10:FF:000004">
    <property type="entry name" value="Succinate-semialdehyde dehydrogenase I"/>
    <property type="match status" value="1"/>
</dbReference>
<feature type="active site" evidence="7">
    <location>
        <position position="267"/>
    </location>
</feature>
<accession>S9VS78</accession>
<keyword evidence="12" id="KW-1185">Reference proteome</keyword>
<dbReference type="HOGENOM" id="CLU_005391_5_1_1"/>
<dbReference type="EC" id="1.2.1.16" evidence="9"/>
<dbReference type="RefSeq" id="XP_013024308.1">
    <property type="nucleotide sequence ID" value="XM_013168854.1"/>
</dbReference>
<comment type="subunit">
    <text evidence="3">Homotetramer.</text>
</comment>
<dbReference type="GO" id="GO:0004777">
    <property type="term" value="F:succinate-semialdehyde dehydrogenase (NAD+) activity"/>
    <property type="evidence" value="ECO:0007669"/>
    <property type="project" value="UniProtKB-UniRule"/>
</dbReference>
<comment type="catalytic activity">
    <reaction evidence="5 9">
        <text>succinate semialdehyde + NADP(+) + H2O = succinate + NADPH + 2 H(+)</text>
        <dbReference type="Rhea" id="RHEA:13213"/>
        <dbReference type="ChEBI" id="CHEBI:15377"/>
        <dbReference type="ChEBI" id="CHEBI:15378"/>
        <dbReference type="ChEBI" id="CHEBI:30031"/>
        <dbReference type="ChEBI" id="CHEBI:57706"/>
        <dbReference type="ChEBI" id="CHEBI:57783"/>
        <dbReference type="ChEBI" id="CHEBI:58349"/>
        <dbReference type="EC" id="1.2.1.16"/>
    </reaction>
</comment>
<dbReference type="Gene3D" id="3.40.605.10">
    <property type="entry name" value="Aldehyde Dehydrogenase, Chain A, domain 1"/>
    <property type="match status" value="1"/>
</dbReference>
<evidence type="ECO:0000313" key="11">
    <source>
        <dbReference type="EMBL" id="EPY50783.1"/>
    </source>
</evidence>
<reference evidence="11 12" key="1">
    <citation type="journal article" date="2011" name="Science">
        <title>Comparative functional genomics of the fission yeasts.</title>
        <authorList>
            <person name="Rhind N."/>
            <person name="Chen Z."/>
            <person name="Yassour M."/>
            <person name="Thompson D.A."/>
            <person name="Haas B.J."/>
            <person name="Habib N."/>
            <person name="Wapinski I."/>
            <person name="Roy S."/>
            <person name="Lin M.F."/>
            <person name="Heiman D.I."/>
            <person name="Young S.K."/>
            <person name="Furuya K."/>
            <person name="Guo Y."/>
            <person name="Pidoux A."/>
            <person name="Chen H.M."/>
            <person name="Robbertse B."/>
            <person name="Goldberg J.M."/>
            <person name="Aoki K."/>
            <person name="Bayne E.H."/>
            <person name="Berlin A.M."/>
            <person name="Desjardins C.A."/>
            <person name="Dobbs E."/>
            <person name="Dukaj L."/>
            <person name="Fan L."/>
            <person name="FitzGerald M.G."/>
            <person name="French C."/>
            <person name="Gujja S."/>
            <person name="Hansen K."/>
            <person name="Keifenheim D."/>
            <person name="Levin J.Z."/>
            <person name="Mosher R.A."/>
            <person name="Mueller C.A."/>
            <person name="Pfiffner J."/>
            <person name="Priest M."/>
            <person name="Russ C."/>
            <person name="Smialowska A."/>
            <person name="Swoboda P."/>
            <person name="Sykes S.M."/>
            <person name="Vaughn M."/>
            <person name="Vengrova S."/>
            <person name="Yoder R."/>
            <person name="Zeng Q."/>
            <person name="Allshire R."/>
            <person name="Baulcombe D."/>
            <person name="Birren B.W."/>
            <person name="Brown W."/>
            <person name="Ekwall K."/>
            <person name="Kellis M."/>
            <person name="Leatherwood J."/>
            <person name="Levin H."/>
            <person name="Margalit H."/>
            <person name="Martienssen R."/>
            <person name="Nieduszynski C.A."/>
            <person name="Spatafora J.W."/>
            <person name="Friedman N."/>
            <person name="Dalgaard J.Z."/>
            <person name="Baumann P."/>
            <person name="Niki H."/>
            <person name="Regev A."/>
            <person name="Nusbaum C."/>
        </authorList>
    </citation>
    <scope>NUCLEOTIDE SEQUENCE [LARGE SCALE GENOMIC DNA]</scope>
    <source>
        <strain evidence="12">OY26 / ATCC MYA-4695 / CBS 11777 / NBRC 106824 / NRRL Y48691</strain>
    </source>
</reference>
<dbReference type="PANTHER" id="PTHR43353">
    <property type="entry name" value="SUCCINATE-SEMIALDEHYDE DEHYDROGENASE, MITOCHONDRIAL"/>
    <property type="match status" value="1"/>
</dbReference>
<comment type="similarity">
    <text evidence="2 8">Belongs to the aldehyde dehydrogenase family.</text>
</comment>
<dbReference type="SUPFAM" id="SSF53720">
    <property type="entry name" value="ALDH-like"/>
    <property type="match status" value="1"/>
</dbReference>
<dbReference type="InterPro" id="IPR050740">
    <property type="entry name" value="Aldehyde_DH_Superfamily"/>
</dbReference>
<dbReference type="EMBL" id="KE546992">
    <property type="protein sequence ID" value="EPY50783.1"/>
    <property type="molecule type" value="Genomic_DNA"/>
</dbReference>
<dbReference type="GO" id="GO:0005739">
    <property type="term" value="C:mitochondrion"/>
    <property type="evidence" value="ECO:0007669"/>
    <property type="project" value="UniProtKB-ARBA"/>
</dbReference>
<proteinExistence type="inferred from homology"/>
<dbReference type="STRING" id="653667.S9VS78"/>
<dbReference type="UniPathway" id="UPA00733"/>
<dbReference type="InterPro" id="IPR016162">
    <property type="entry name" value="Ald_DH_N"/>
</dbReference>
<dbReference type="AlphaFoldDB" id="S9VS78"/>
<evidence type="ECO:0000259" key="10">
    <source>
        <dbReference type="Pfam" id="PF00171"/>
    </source>
</evidence>
<protein>
    <recommendedName>
        <fullName evidence="9">Succinate-semialdehyde dehydrogenase</fullName>
        <ecNumber evidence="9">1.2.1.16</ecNumber>
    </recommendedName>
</protein>
<comment type="catalytic activity">
    <reaction evidence="6 9">
        <text>succinate semialdehyde + NAD(+) + H2O = succinate + NADH + 2 H(+)</text>
        <dbReference type="Rhea" id="RHEA:13217"/>
        <dbReference type="ChEBI" id="CHEBI:15377"/>
        <dbReference type="ChEBI" id="CHEBI:15378"/>
        <dbReference type="ChEBI" id="CHEBI:30031"/>
        <dbReference type="ChEBI" id="CHEBI:57540"/>
        <dbReference type="ChEBI" id="CHEBI:57706"/>
        <dbReference type="ChEBI" id="CHEBI:57945"/>
        <dbReference type="EC" id="1.2.1.16"/>
    </reaction>
</comment>
<dbReference type="InterPro" id="IPR029510">
    <property type="entry name" value="Ald_DH_CS_GLU"/>
</dbReference>
<evidence type="ECO:0000256" key="3">
    <source>
        <dbReference type="ARBA" id="ARBA00011881"/>
    </source>
</evidence>
<dbReference type="InterPro" id="IPR016160">
    <property type="entry name" value="Ald_DH_CS_CYS"/>
</dbReference>
<dbReference type="Proteomes" id="UP000015464">
    <property type="component" value="Unassembled WGS sequence"/>
</dbReference>
<name>S9VS78_SCHCR</name>
<dbReference type="GO" id="GO:0009450">
    <property type="term" value="P:gamma-aminobutyric acid catabolic process"/>
    <property type="evidence" value="ECO:0007669"/>
    <property type="project" value="UniProtKB-UniPathway"/>
</dbReference>
<evidence type="ECO:0000313" key="12">
    <source>
        <dbReference type="Proteomes" id="UP000015464"/>
    </source>
</evidence>
<evidence type="ECO:0000256" key="5">
    <source>
        <dbReference type="ARBA" id="ARBA00050387"/>
    </source>
</evidence>
<dbReference type="OrthoDB" id="310895at2759"/>
<evidence type="ECO:0000256" key="1">
    <source>
        <dbReference type="ARBA" id="ARBA00005176"/>
    </source>
</evidence>
<dbReference type="FunFam" id="3.40.605.10:FF:000005">
    <property type="entry name" value="Succinate-semialdehyde dehydrogenase I"/>
    <property type="match status" value="1"/>
</dbReference>
<dbReference type="InterPro" id="IPR016163">
    <property type="entry name" value="Ald_DH_C"/>
</dbReference>
<dbReference type="PANTHER" id="PTHR43353:SF12">
    <property type="entry name" value="SUCCINATE-SEMIALDEHYDE DEHYDROGENASE C139.05 [NADP(+)]-RELATED"/>
    <property type="match status" value="1"/>
</dbReference>
<dbReference type="NCBIfam" id="TIGR01780">
    <property type="entry name" value="SSADH"/>
    <property type="match status" value="1"/>
</dbReference>
<evidence type="ECO:0000256" key="2">
    <source>
        <dbReference type="ARBA" id="ARBA00009986"/>
    </source>
</evidence>
<evidence type="ECO:0000256" key="6">
    <source>
        <dbReference type="ARBA" id="ARBA00052698"/>
    </source>
</evidence>
<dbReference type="PROSITE" id="PS00687">
    <property type="entry name" value="ALDEHYDE_DEHYDR_GLU"/>
    <property type="match status" value="1"/>
</dbReference>
<gene>
    <name evidence="11" type="ORF">SPOG_00679</name>
</gene>
<dbReference type="CDD" id="cd07103">
    <property type="entry name" value="ALDH_F5_SSADH_GabD"/>
    <property type="match status" value="1"/>
</dbReference>
<dbReference type="OMA" id="EFAWERQ"/>
<dbReference type="InterPro" id="IPR015590">
    <property type="entry name" value="Aldehyde_DH_dom"/>
</dbReference>
<evidence type="ECO:0000256" key="8">
    <source>
        <dbReference type="RuleBase" id="RU003345"/>
    </source>
</evidence>
<evidence type="ECO:0000256" key="4">
    <source>
        <dbReference type="ARBA" id="ARBA00023002"/>
    </source>
</evidence>
<dbReference type="InterPro" id="IPR016161">
    <property type="entry name" value="Ald_DH/histidinol_DH"/>
</dbReference>